<keyword evidence="2" id="KW-1185">Reference proteome</keyword>
<dbReference type="RefSeq" id="WP_305171051.1">
    <property type="nucleotide sequence ID" value="NZ_JAUUUU010000007.1"/>
</dbReference>
<protein>
    <submittedName>
        <fullName evidence="1">DUF6435 family protein</fullName>
    </submittedName>
</protein>
<dbReference type="InterPro" id="IPR045493">
    <property type="entry name" value="DUF6435"/>
</dbReference>
<dbReference type="AlphaFoldDB" id="A0AAW8B4K9"/>
<proteinExistence type="predicted"/>
<name>A0AAW8B4K9_9GAMM</name>
<reference evidence="1" key="1">
    <citation type="journal article" date="2010" name="Int. J. Syst. Evol. Microbiol.">
        <title>Porticoccus litoralis gen. nov., sp. nov., a gammaproteobacterium isolated from the Yellow Sea.</title>
        <authorList>
            <person name="Oh H.M."/>
            <person name="Kim H."/>
            <person name="Kim K.M."/>
            <person name="Min G.S."/>
            <person name="Cho J.C."/>
        </authorList>
    </citation>
    <scope>NUCLEOTIDE SEQUENCE</scope>
    <source>
        <strain evidence="1">DSM 25064</strain>
    </source>
</reference>
<organism evidence="1 2">
    <name type="scientific">Porticoccus litoralis</name>
    <dbReference type="NCBI Taxonomy" id="434086"/>
    <lineage>
        <taxon>Bacteria</taxon>
        <taxon>Pseudomonadati</taxon>
        <taxon>Pseudomonadota</taxon>
        <taxon>Gammaproteobacteria</taxon>
        <taxon>Cellvibrionales</taxon>
        <taxon>Porticoccaceae</taxon>
        <taxon>Porticoccus</taxon>
    </lineage>
</organism>
<reference evidence="1" key="2">
    <citation type="submission" date="2023-08" db="EMBL/GenBank/DDBJ databases">
        <authorList>
            <person name="Luo J."/>
        </authorList>
    </citation>
    <scope>NUCLEOTIDE SEQUENCE</scope>
    <source>
        <strain evidence="1">DSM 25064</strain>
    </source>
</reference>
<evidence type="ECO:0000313" key="2">
    <source>
        <dbReference type="Proteomes" id="UP001178354"/>
    </source>
</evidence>
<dbReference type="EMBL" id="JAUUUU010000007">
    <property type="protein sequence ID" value="MDP1521385.1"/>
    <property type="molecule type" value="Genomic_DNA"/>
</dbReference>
<accession>A0AAW8B4K9</accession>
<evidence type="ECO:0000313" key="1">
    <source>
        <dbReference type="EMBL" id="MDP1521385.1"/>
    </source>
</evidence>
<comment type="caution">
    <text evidence="1">The sequence shown here is derived from an EMBL/GenBank/DDBJ whole genome shotgun (WGS) entry which is preliminary data.</text>
</comment>
<dbReference type="Pfam" id="PF20027">
    <property type="entry name" value="DUF6435"/>
    <property type="match status" value="1"/>
</dbReference>
<sequence>MFSFFKKDPTKKLQKAYEAKLEQAMHAQRNGDIESYSMITNEAENINQNIQKLKNAKNNLI</sequence>
<gene>
    <name evidence="1" type="ORF">Q8A57_10425</name>
</gene>
<dbReference type="Proteomes" id="UP001178354">
    <property type="component" value="Unassembled WGS sequence"/>
</dbReference>
<dbReference type="NCBIfam" id="NF033487">
    <property type="entry name" value="Lacal_2735_fam"/>
    <property type="match status" value="1"/>
</dbReference>